<dbReference type="OrthoDB" id="1913857at2759"/>
<evidence type="ECO:0000256" key="2">
    <source>
        <dbReference type="ARBA" id="ARBA00022692"/>
    </source>
</evidence>
<organism evidence="6 7">
    <name type="scientific">Tribonema minus</name>
    <dbReference type="NCBI Taxonomy" id="303371"/>
    <lineage>
        <taxon>Eukaryota</taxon>
        <taxon>Sar</taxon>
        <taxon>Stramenopiles</taxon>
        <taxon>Ochrophyta</taxon>
        <taxon>PX clade</taxon>
        <taxon>Xanthophyceae</taxon>
        <taxon>Tribonematales</taxon>
        <taxon>Tribonemataceae</taxon>
        <taxon>Tribonema</taxon>
    </lineage>
</organism>
<keyword evidence="5" id="KW-0999">Mitochondrion inner membrane</keyword>
<feature type="transmembrane region" description="Helical" evidence="5">
    <location>
        <begin position="63"/>
        <end position="85"/>
    </location>
</feature>
<keyword evidence="2 5" id="KW-0812">Transmembrane</keyword>
<keyword evidence="4 5" id="KW-0472">Membrane</keyword>
<name>A0A835ZDR4_9STRA</name>
<dbReference type="Proteomes" id="UP000664859">
    <property type="component" value="Unassembled WGS sequence"/>
</dbReference>
<evidence type="ECO:0000313" key="6">
    <source>
        <dbReference type="EMBL" id="KAG5191203.1"/>
    </source>
</evidence>
<dbReference type="GO" id="GO:0042721">
    <property type="term" value="C:TIM22 mitochondrial import inner membrane insertion complex"/>
    <property type="evidence" value="ECO:0007669"/>
    <property type="project" value="UniProtKB-UniRule"/>
</dbReference>
<evidence type="ECO:0000256" key="3">
    <source>
        <dbReference type="ARBA" id="ARBA00022989"/>
    </source>
</evidence>
<keyword evidence="5" id="KW-0496">Mitochondrion</keyword>
<keyword evidence="5" id="KW-0813">Transport</keyword>
<gene>
    <name evidence="6" type="ORF">JKP88DRAFT_296303</name>
</gene>
<dbReference type="Pfam" id="PF02466">
    <property type="entry name" value="Tim17"/>
    <property type="match status" value="1"/>
</dbReference>
<keyword evidence="5" id="KW-0653">Protein transport</keyword>
<reference evidence="6" key="1">
    <citation type="submission" date="2021-02" db="EMBL/GenBank/DDBJ databases">
        <title>First Annotated Genome of the Yellow-green Alga Tribonema minus.</title>
        <authorList>
            <person name="Mahan K.M."/>
        </authorList>
    </citation>
    <scope>NUCLEOTIDE SEQUENCE</scope>
    <source>
        <strain evidence="6">UTEX B ZZ1240</strain>
    </source>
</reference>
<dbReference type="AlphaFoldDB" id="A0A835ZDR4"/>
<protein>
    <recommendedName>
        <fullName evidence="5">Mitochondrial import inner membrane translocase subunit TIM22</fullName>
    </recommendedName>
</protein>
<evidence type="ECO:0000313" key="7">
    <source>
        <dbReference type="Proteomes" id="UP000664859"/>
    </source>
</evidence>
<evidence type="ECO:0000256" key="4">
    <source>
        <dbReference type="ARBA" id="ARBA00023136"/>
    </source>
</evidence>
<feature type="transmembrane region" description="Helical" evidence="5">
    <location>
        <begin position="121"/>
        <end position="138"/>
    </location>
</feature>
<keyword evidence="3 5" id="KW-1133">Transmembrane helix</keyword>
<comment type="function">
    <text evidence="5">Essential core component of the TIM22 complex, a complex that mediates the import and insertion of multi-pass transmembrane proteins into the mitochondrial inner membrane. In the TIM22 complex, it constitutes the voltage-activated and signal-gated channel. Forms a twin-pore translocase that uses the membrane potential as external driving force in 2 voltage-dependent steps.</text>
</comment>
<comment type="similarity">
    <text evidence="5">Belongs to the Tim17/Tim22/Tim23 family.</text>
</comment>
<feature type="transmembrane region" description="Helical" evidence="5">
    <location>
        <begin position="97"/>
        <end position="114"/>
    </location>
</feature>
<comment type="subcellular location">
    <subcellularLocation>
        <location evidence="1">Membrane</location>
        <topology evidence="1">Multi-pass membrane protein</topology>
    </subcellularLocation>
    <subcellularLocation>
        <location evidence="5">Mitochondrion inner membrane</location>
        <topology evidence="5">Multi-pass membrane protein</topology>
    </subcellularLocation>
</comment>
<dbReference type="GO" id="GO:0045039">
    <property type="term" value="P:protein insertion into mitochondrial inner membrane"/>
    <property type="evidence" value="ECO:0007669"/>
    <property type="project" value="UniProtKB-UniRule"/>
</dbReference>
<dbReference type="EMBL" id="JAFCMP010000022">
    <property type="protein sequence ID" value="KAG5191203.1"/>
    <property type="molecule type" value="Genomic_DNA"/>
</dbReference>
<keyword evidence="5" id="KW-0811">Translocation</keyword>
<dbReference type="InterPro" id="IPR039175">
    <property type="entry name" value="TIM22"/>
</dbReference>
<comment type="subunit">
    <text evidence="5">Component of the TIM22 complex.</text>
</comment>
<keyword evidence="7" id="KW-1185">Reference proteome</keyword>
<evidence type="ECO:0000256" key="1">
    <source>
        <dbReference type="ARBA" id="ARBA00004141"/>
    </source>
</evidence>
<dbReference type="PANTHER" id="PTHR14110">
    <property type="entry name" value="MITOCHONDRIAL IMPORT INNER MEMBRANE TRANSLOCASE SUBUNIT TIM22"/>
    <property type="match status" value="1"/>
</dbReference>
<accession>A0A835ZDR4</accession>
<dbReference type="GO" id="GO:0008320">
    <property type="term" value="F:protein transmembrane transporter activity"/>
    <property type="evidence" value="ECO:0007669"/>
    <property type="project" value="UniProtKB-UniRule"/>
</dbReference>
<proteinExistence type="inferred from homology"/>
<evidence type="ECO:0000256" key="5">
    <source>
        <dbReference type="RuleBase" id="RU367038"/>
    </source>
</evidence>
<sequence length="141" mass="14786">MEEPPDSGPACSATAVEGLVRGSVFGAVWGLVVTPVDRRLDDKYARSMGKPIHRTKMQLFKRAAAGTATSTLAFGVVCGLYSGITCSVAKYRGKQDWINQAVAGCVGGACLGYGRGPRDMALYAVGTAALTTILHFAVSRE</sequence>
<comment type="caution">
    <text evidence="6">The sequence shown here is derived from an EMBL/GenBank/DDBJ whole genome shotgun (WGS) entry which is preliminary data.</text>
</comment>